<organism evidence="2 3">
    <name type="scientific">Sneathiella chinensis</name>
    <dbReference type="NCBI Taxonomy" id="349750"/>
    <lineage>
        <taxon>Bacteria</taxon>
        <taxon>Pseudomonadati</taxon>
        <taxon>Pseudomonadota</taxon>
        <taxon>Alphaproteobacteria</taxon>
        <taxon>Sneathiellales</taxon>
        <taxon>Sneathiellaceae</taxon>
        <taxon>Sneathiella</taxon>
    </lineage>
</organism>
<proteinExistence type="predicted"/>
<dbReference type="PANTHER" id="PTHR22916">
    <property type="entry name" value="GLYCOSYLTRANSFERASE"/>
    <property type="match status" value="1"/>
</dbReference>
<dbReference type="EMBL" id="BSNF01000001">
    <property type="protein sequence ID" value="GLQ05767.1"/>
    <property type="molecule type" value="Genomic_DNA"/>
</dbReference>
<accession>A0ABQ5U0X5</accession>
<dbReference type="Proteomes" id="UP001161409">
    <property type="component" value="Unassembled WGS sequence"/>
</dbReference>
<evidence type="ECO:0000259" key="1">
    <source>
        <dbReference type="Pfam" id="PF00535"/>
    </source>
</evidence>
<reference evidence="2" key="1">
    <citation type="journal article" date="2014" name="Int. J. Syst. Evol. Microbiol.">
        <title>Complete genome of a new Firmicutes species belonging to the dominant human colonic microbiota ('Ruminococcus bicirculans') reveals two chromosomes and a selective capacity to utilize plant glucans.</title>
        <authorList>
            <consortium name="NISC Comparative Sequencing Program"/>
            <person name="Wegmann U."/>
            <person name="Louis P."/>
            <person name="Goesmann A."/>
            <person name="Henrissat B."/>
            <person name="Duncan S.H."/>
            <person name="Flint H.J."/>
        </authorList>
    </citation>
    <scope>NUCLEOTIDE SEQUENCE</scope>
    <source>
        <strain evidence="2">NBRC 103408</strain>
    </source>
</reference>
<comment type="caution">
    <text evidence="2">The sequence shown here is derived from an EMBL/GenBank/DDBJ whole genome shotgun (WGS) entry which is preliminary data.</text>
</comment>
<feature type="domain" description="Glycosyltransferase 2-like" evidence="1">
    <location>
        <begin position="374"/>
        <end position="524"/>
    </location>
</feature>
<name>A0ABQ5U0X5_9PROT</name>
<keyword evidence="3" id="KW-1185">Reference proteome</keyword>
<gene>
    <name evidence="2" type="ORF">GCM10007924_09880</name>
</gene>
<dbReference type="CDD" id="cd00761">
    <property type="entry name" value="Glyco_tranf_GTA_type"/>
    <property type="match status" value="1"/>
</dbReference>
<dbReference type="InterPro" id="IPR001173">
    <property type="entry name" value="Glyco_trans_2-like"/>
</dbReference>
<dbReference type="SUPFAM" id="SSF53448">
    <property type="entry name" value="Nucleotide-diphospho-sugar transferases"/>
    <property type="match status" value="1"/>
</dbReference>
<sequence length="603" mass="68742">MPQRMTKPVEEVDVWVPGVEPFVSALAANDAVSVLSILSDRLYNGLKWEASLFPLIEGNWQSILEEVDPAFLLVESVLFSNLHDWRHALSHTPSDEFLTLIARAKAASIPTVFWFTSDAQYWEIFQNAAALFDFVFVSDPRLLERVSGLGGQSGYLAPAFQPRIHNPLKPLGEKKGEIAPIVISGGKNLDGNSGLKTALSGLSELNITCFERTHTPPVNYFSNYHGDLPSVQFQGRVSHRMQAEVIKYACMAISSPWGKVTETELRWQAVENAAAFCETVFYDPDGKMPFEADHVFRFQDEETFREHLTAGQERALAVEQERLRAWRENFRENTYRHRFHSICDAIGLGLTDEGAPKVSIITPTMRPGHTEQILANFHCQTYPNKELVIVVNGERDYFDRLQSRFLDHPDISVCFMPSDYFASSALNLAAKHCRGEYIFRFDDDDFYGETYLEDMMRYCEIEDFAIIGKFGSFVNFEDDPTVYVRRMTNPGRVHRFYMAADLSNKRGHPSGATFGMRKQLIEEIGFPDTSLSSADTAFLERLRKRAPDARMVLSDNFNYTIFRKKSAEEHTWKVTQESLNRERKIVPEIIQEVPRGWGHHGAE</sequence>
<dbReference type="InterPro" id="IPR029044">
    <property type="entry name" value="Nucleotide-diphossugar_trans"/>
</dbReference>
<evidence type="ECO:0000313" key="3">
    <source>
        <dbReference type="Proteomes" id="UP001161409"/>
    </source>
</evidence>
<evidence type="ECO:0000313" key="2">
    <source>
        <dbReference type="EMBL" id="GLQ05767.1"/>
    </source>
</evidence>
<protein>
    <recommendedName>
        <fullName evidence="1">Glycosyltransferase 2-like domain-containing protein</fullName>
    </recommendedName>
</protein>
<dbReference type="Gene3D" id="3.90.550.10">
    <property type="entry name" value="Spore Coat Polysaccharide Biosynthesis Protein SpsA, Chain A"/>
    <property type="match status" value="1"/>
</dbReference>
<reference evidence="2" key="2">
    <citation type="submission" date="2023-01" db="EMBL/GenBank/DDBJ databases">
        <title>Draft genome sequence of Sneathiella chinensis strain NBRC 103408.</title>
        <authorList>
            <person name="Sun Q."/>
            <person name="Mori K."/>
        </authorList>
    </citation>
    <scope>NUCLEOTIDE SEQUENCE</scope>
    <source>
        <strain evidence="2">NBRC 103408</strain>
    </source>
</reference>
<dbReference type="Pfam" id="PF00535">
    <property type="entry name" value="Glycos_transf_2"/>
    <property type="match status" value="1"/>
</dbReference>
<dbReference type="PANTHER" id="PTHR22916:SF3">
    <property type="entry name" value="UDP-GLCNAC:BETAGAL BETA-1,3-N-ACETYLGLUCOSAMINYLTRANSFERASE-LIKE PROTEIN 1"/>
    <property type="match status" value="1"/>
</dbReference>